<evidence type="ECO:0008006" key="4">
    <source>
        <dbReference type="Google" id="ProtNLM"/>
    </source>
</evidence>
<dbReference type="Proteomes" id="UP000774283">
    <property type="component" value="Unassembled WGS sequence"/>
</dbReference>
<gene>
    <name evidence="2" type="ORF">HF995_09630</name>
</gene>
<dbReference type="InterPro" id="IPR007554">
    <property type="entry name" value="Glycerophosphate_synth"/>
</dbReference>
<feature type="transmembrane region" description="Helical" evidence="1">
    <location>
        <begin position="45"/>
        <end position="62"/>
    </location>
</feature>
<evidence type="ECO:0000313" key="2">
    <source>
        <dbReference type="EMBL" id="NKX93528.1"/>
    </source>
</evidence>
<keyword evidence="1" id="KW-1133">Transmembrane helix</keyword>
<keyword evidence="3" id="KW-1185">Reference proteome</keyword>
<dbReference type="AlphaFoldDB" id="A0A9X5IS22"/>
<dbReference type="Gene3D" id="3.40.50.12580">
    <property type="match status" value="1"/>
</dbReference>
<protein>
    <recommendedName>
        <fullName evidence="4">CDP-glycerol:poly(Glycerophosphate) glycerophosphotransferase</fullName>
    </recommendedName>
</protein>
<name>A0A9X5IS22_9MICO</name>
<dbReference type="InterPro" id="IPR043148">
    <property type="entry name" value="TagF_C"/>
</dbReference>
<accession>A0A9X5IS22</accession>
<dbReference type="Pfam" id="PF04464">
    <property type="entry name" value="Glyphos_transf"/>
    <property type="match status" value="1"/>
</dbReference>
<feature type="transmembrane region" description="Helical" evidence="1">
    <location>
        <begin position="182"/>
        <end position="205"/>
    </location>
</feature>
<proteinExistence type="predicted"/>
<dbReference type="EMBL" id="JAAXOW010000002">
    <property type="protein sequence ID" value="NKX93528.1"/>
    <property type="molecule type" value="Genomic_DNA"/>
</dbReference>
<dbReference type="GO" id="GO:0047355">
    <property type="term" value="F:CDP-glycerol glycerophosphotransferase activity"/>
    <property type="evidence" value="ECO:0007669"/>
    <property type="project" value="InterPro"/>
</dbReference>
<dbReference type="GO" id="GO:0016020">
    <property type="term" value="C:membrane"/>
    <property type="evidence" value="ECO:0007669"/>
    <property type="project" value="InterPro"/>
</dbReference>
<keyword evidence="1" id="KW-0472">Membrane</keyword>
<dbReference type="RefSeq" id="WP_168447541.1">
    <property type="nucleotide sequence ID" value="NZ_JAAXOW010000002.1"/>
</dbReference>
<organism evidence="2 3">
    <name type="scientific">Sanguibacter hominis ATCC BAA-789</name>
    <dbReference type="NCBI Taxonomy" id="1312740"/>
    <lineage>
        <taxon>Bacteria</taxon>
        <taxon>Bacillati</taxon>
        <taxon>Actinomycetota</taxon>
        <taxon>Actinomycetes</taxon>
        <taxon>Micrococcales</taxon>
        <taxon>Sanguibacteraceae</taxon>
        <taxon>Sanguibacter</taxon>
    </lineage>
</organism>
<reference evidence="2 3" key="1">
    <citation type="submission" date="2020-04" db="EMBL/GenBank/DDBJ databases">
        <title>MicrobeNet Type strains.</title>
        <authorList>
            <person name="Nicholson A.C."/>
        </authorList>
    </citation>
    <scope>NUCLEOTIDE SEQUENCE [LARGE SCALE GENOMIC DNA]</scope>
    <source>
        <strain evidence="2 3">ATCC BAA-789</strain>
    </source>
</reference>
<keyword evidence="1" id="KW-0812">Transmembrane</keyword>
<comment type="caution">
    <text evidence="2">The sequence shown here is derived from an EMBL/GenBank/DDBJ whole genome shotgun (WGS) entry which is preliminary data.</text>
</comment>
<feature type="transmembrane region" description="Helical" evidence="1">
    <location>
        <begin position="21"/>
        <end position="39"/>
    </location>
</feature>
<evidence type="ECO:0000313" key="3">
    <source>
        <dbReference type="Proteomes" id="UP000774283"/>
    </source>
</evidence>
<sequence>MTSQHTGGRALLAAVRRRAEARDLLRVTIAVVALVLVMVAPGTPFRAGGAALATLVLVEMLARPSGPARRALSAKGADVLARDLQARTVVVVALAAAAAPTPGSAAGTLVWTWAAVLVASAAAESPLKAFGRIAPLRVANIPSMGQAPARLQPGMWVLAVAASAVALALAAVAGLVDAPVVAGALAVAGLAGHAVLAVITLARIIPVARQRAALRAFLADLAPKIAIMHTGGESSASYQIPMWEPHVRAAGLPYIVVARSAATVRSIAKLTPAPVICANDSDRGLLDAVMVRSLTLGVFLRNAKENRPYLAYRHMRHVFLNHGDSDKPANFNPMHREFDRVFVCGEKGVERYAEHGVEIPRERFVLVGRPQIADIVRTDRHVSEVAEQRVLYAPTWYGKHTYDRYTSLPVGTEIVAALLRRGATVTFRPHPVSEIIPSDREQCEAIRAMLEADSRESGRAHTFGRAAEKDRTVADCINDVDALVSDVSSVTSDFLQSGKPFALVAMTCSGAEFVREFSVARAAYVIERDLSNLDTALEQLLVSDPLHDERERVRVHTLGDFDGNEAHDAFVAEVKALVALGPRPRA</sequence>
<evidence type="ECO:0000256" key="1">
    <source>
        <dbReference type="SAM" id="Phobius"/>
    </source>
</evidence>
<feature type="transmembrane region" description="Helical" evidence="1">
    <location>
        <begin position="154"/>
        <end position="176"/>
    </location>
</feature>